<dbReference type="Proteomes" id="UP001501705">
    <property type="component" value="Unassembled WGS sequence"/>
</dbReference>
<evidence type="ECO:0000313" key="3">
    <source>
        <dbReference type="EMBL" id="GAA1590533.1"/>
    </source>
</evidence>
<protein>
    <recommendedName>
        <fullName evidence="2">MvdD-like pre-ATP grasp domain-containing protein</fullName>
    </recommendedName>
</protein>
<keyword evidence="4" id="KW-1185">Reference proteome</keyword>
<feature type="region of interest" description="Disordered" evidence="1">
    <location>
        <begin position="221"/>
        <end position="243"/>
    </location>
</feature>
<comment type="caution">
    <text evidence="3">The sequence shown here is derived from an EMBL/GenBank/DDBJ whole genome shotgun (WGS) entry which is preliminary data.</text>
</comment>
<feature type="domain" description="MvdD-like pre-ATP grasp" evidence="2">
    <location>
        <begin position="5"/>
        <end position="117"/>
    </location>
</feature>
<evidence type="ECO:0000256" key="1">
    <source>
        <dbReference type="SAM" id="MobiDB-lite"/>
    </source>
</evidence>
<sequence length="243" mass="26712">MTYPVLVLTSVDDPTSDVVIEELNARDVPVVRCDPADVLNGQLMVAARYGAGRSILRTASRELELHSVRSVYYRRPSPYQAPAAMTERDGRFAADQARYGMGGVLSGIRARWVNHIWRSLEADFKPRQLTVAHEAGFAVPPTLITNAPDQARAFAAAYDRVLYKPLHASDLRTEAGDCSVIWVDEVQPDDLDDTIGTTLHLFQQCVDKVADVRTTMIGRKNSASGSIRPTWTGGATTRPSATR</sequence>
<dbReference type="SUPFAM" id="SSF56059">
    <property type="entry name" value="Glutathione synthetase ATP-binding domain-like"/>
    <property type="match status" value="1"/>
</dbReference>
<name>A0ABN2DYB9_9ACTN</name>
<gene>
    <name evidence="3" type="ORF">GCM10009804_53370</name>
</gene>
<dbReference type="RefSeq" id="WP_344237501.1">
    <property type="nucleotide sequence ID" value="NZ_BAAAPH010000019.1"/>
</dbReference>
<organism evidence="3 4">
    <name type="scientific">Kribbella hippodromi</name>
    <dbReference type="NCBI Taxonomy" id="434347"/>
    <lineage>
        <taxon>Bacteria</taxon>
        <taxon>Bacillati</taxon>
        <taxon>Actinomycetota</taxon>
        <taxon>Actinomycetes</taxon>
        <taxon>Propionibacteriales</taxon>
        <taxon>Kribbellaceae</taxon>
        <taxon>Kribbella</taxon>
    </lineage>
</organism>
<proteinExistence type="predicted"/>
<evidence type="ECO:0000259" key="2">
    <source>
        <dbReference type="Pfam" id="PF21068"/>
    </source>
</evidence>
<dbReference type="EMBL" id="BAAAPH010000019">
    <property type="protein sequence ID" value="GAA1590533.1"/>
    <property type="molecule type" value="Genomic_DNA"/>
</dbReference>
<accession>A0ABN2DYB9</accession>
<reference evidence="3 4" key="1">
    <citation type="journal article" date="2019" name="Int. J. Syst. Evol. Microbiol.">
        <title>The Global Catalogue of Microorganisms (GCM) 10K type strain sequencing project: providing services to taxonomists for standard genome sequencing and annotation.</title>
        <authorList>
            <consortium name="The Broad Institute Genomics Platform"/>
            <consortium name="The Broad Institute Genome Sequencing Center for Infectious Disease"/>
            <person name="Wu L."/>
            <person name="Ma J."/>
        </authorList>
    </citation>
    <scope>NUCLEOTIDE SEQUENCE [LARGE SCALE GENOMIC DNA]</scope>
    <source>
        <strain evidence="3 4">JCM 15572</strain>
    </source>
</reference>
<dbReference type="InterPro" id="IPR048936">
    <property type="entry name" value="MvdD-like_ATPgrasp"/>
</dbReference>
<evidence type="ECO:0000313" key="4">
    <source>
        <dbReference type="Proteomes" id="UP001501705"/>
    </source>
</evidence>
<dbReference type="Pfam" id="PF21068">
    <property type="entry name" value="ATPgraspMvdD"/>
    <property type="match status" value="1"/>
</dbReference>